<dbReference type="EMBL" id="CP015105">
    <property type="protein sequence ID" value="ASJ12656.1"/>
    <property type="molecule type" value="Genomic_DNA"/>
</dbReference>
<organism evidence="4 5">
    <name type="scientific">Thermococcus thioreducens</name>
    <dbReference type="NCBI Taxonomy" id="277988"/>
    <lineage>
        <taxon>Archaea</taxon>
        <taxon>Methanobacteriati</taxon>
        <taxon>Methanobacteriota</taxon>
        <taxon>Thermococci</taxon>
        <taxon>Thermococcales</taxon>
        <taxon>Thermococcaceae</taxon>
        <taxon>Thermococcus</taxon>
    </lineage>
</organism>
<dbReference type="Gene3D" id="3.30.310.70">
    <property type="entry name" value="TT1751-like domain"/>
    <property type="match status" value="1"/>
</dbReference>
<dbReference type="CDD" id="cd14797">
    <property type="entry name" value="DUF302"/>
    <property type="match status" value="1"/>
</dbReference>
<evidence type="ECO:0000313" key="6">
    <source>
        <dbReference type="Proteomes" id="UP000250136"/>
    </source>
</evidence>
<evidence type="ECO:0000313" key="3">
    <source>
        <dbReference type="EMBL" id="ASJ12656.1"/>
    </source>
</evidence>
<dbReference type="GeneID" id="33334170"/>
<accession>A0A1I0MFI9</accession>
<feature type="region of interest" description="Disordered" evidence="1">
    <location>
        <begin position="1"/>
        <end position="50"/>
    </location>
</feature>
<evidence type="ECO:0000313" key="5">
    <source>
        <dbReference type="Proteomes" id="UP000182125"/>
    </source>
</evidence>
<name>A0A1I0MFI9_9EURY</name>
<dbReference type="Proteomes" id="UP000182125">
    <property type="component" value="Unassembled WGS sequence"/>
</dbReference>
<dbReference type="Pfam" id="PF03625">
    <property type="entry name" value="DUF302"/>
    <property type="match status" value="1"/>
</dbReference>
<dbReference type="AlphaFoldDB" id="A0A1I0MFI9"/>
<keyword evidence="6" id="KW-1185">Reference proteome</keyword>
<sequence length="186" mass="20372">MKGEEIENGGMKGHGKMGGMKRMKGKGKMKGGCKGHGKGMKGMRKGHHGMHGMAGTEDQKEYSYLREVETGFDETVARVKEELKKEGFGVLSEVRVDRLFKEKLGIDMEPYVILGACNPKFSSQLIGIDINSGTFLPCNLVVYVKDGKTYVSLLLPTKAMSITGNDELLKVASEVEEILKGVVDRV</sequence>
<evidence type="ECO:0000259" key="2">
    <source>
        <dbReference type="Pfam" id="PF03625"/>
    </source>
</evidence>
<dbReference type="PANTHER" id="PTHR38342">
    <property type="entry name" value="SLR5037 PROTEIN"/>
    <property type="match status" value="1"/>
</dbReference>
<feature type="domain" description="DUF302" evidence="2">
    <location>
        <begin position="98"/>
        <end position="154"/>
    </location>
</feature>
<proteinExistence type="predicted"/>
<dbReference type="PANTHER" id="PTHR38342:SF1">
    <property type="entry name" value="SLR5037 PROTEIN"/>
    <property type="match status" value="1"/>
</dbReference>
<dbReference type="InterPro" id="IPR035923">
    <property type="entry name" value="TT1751-like_sf"/>
</dbReference>
<dbReference type="KEGG" id="ttd:A3L14_07060"/>
<feature type="compositionally biased region" description="Basic residues" evidence="1">
    <location>
        <begin position="13"/>
        <end position="50"/>
    </location>
</feature>
<dbReference type="RefSeq" id="WP_055429725.1">
    <property type="nucleotide sequence ID" value="NZ_CP015105.1"/>
</dbReference>
<dbReference type="InterPro" id="IPR005180">
    <property type="entry name" value="DUF302"/>
</dbReference>
<gene>
    <name evidence="3" type="ORF">A3L14_07060</name>
    <name evidence="4" type="ORF">SAMN05216170_0535</name>
</gene>
<reference evidence="4 5" key="2">
    <citation type="submission" date="2016-10" db="EMBL/GenBank/DDBJ databases">
        <authorList>
            <person name="de Groot N.N."/>
        </authorList>
    </citation>
    <scope>NUCLEOTIDE SEQUENCE [LARGE SCALE GENOMIC DNA]</scope>
    <source>
        <strain evidence="4 5">OGL-20</strain>
    </source>
</reference>
<evidence type="ECO:0000313" key="4">
    <source>
        <dbReference type="EMBL" id="SEV87143.1"/>
    </source>
</evidence>
<reference evidence="3 6" key="1">
    <citation type="submission" date="2016-04" db="EMBL/GenBank/DDBJ databases">
        <title>Complete genome sequence of Thermococcus thioreducens type strain OGL-20P.</title>
        <authorList>
            <person name="Oger P.M."/>
        </authorList>
    </citation>
    <scope>NUCLEOTIDE SEQUENCE [LARGE SCALE GENOMIC DNA]</scope>
    <source>
        <strain evidence="3 6">OGL-20P</strain>
    </source>
</reference>
<dbReference type="EMBL" id="FOIW01000001">
    <property type="protein sequence ID" value="SEV87143.1"/>
    <property type="molecule type" value="Genomic_DNA"/>
</dbReference>
<dbReference type="OrthoDB" id="2559at2157"/>
<dbReference type="Proteomes" id="UP000250136">
    <property type="component" value="Chromosome"/>
</dbReference>
<dbReference type="SUPFAM" id="SSF103247">
    <property type="entry name" value="TT1751-like"/>
    <property type="match status" value="1"/>
</dbReference>
<protein>
    <submittedName>
        <fullName evidence="4">Uncharacterized conserved protein, DUF302 family</fullName>
    </submittedName>
</protein>
<evidence type="ECO:0000256" key="1">
    <source>
        <dbReference type="SAM" id="MobiDB-lite"/>
    </source>
</evidence>